<evidence type="ECO:0000259" key="1">
    <source>
        <dbReference type="Pfam" id="PF06985"/>
    </source>
</evidence>
<dbReference type="Pfam" id="PF06985">
    <property type="entry name" value="HET"/>
    <property type="match status" value="1"/>
</dbReference>
<organism evidence="2 3">
    <name type="scientific">Colletotrichum tofieldiae</name>
    <dbReference type="NCBI Taxonomy" id="708197"/>
    <lineage>
        <taxon>Eukaryota</taxon>
        <taxon>Fungi</taxon>
        <taxon>Dikarya</taxon>
        <taxon>Ascomycota</taxon>
        <taxon>Pezizomycotina</taxon>
        <taxon>Sordariomycetes</taxon>
        <taxon>Hypocreomycetidae</taxon>
        <taxon>Glomerellales</taxon>
        <taxon>Glomerellaceae</taxon>
        <taxon>Colletotrichum</taxon>
        <taxon>Colletotrichum spaethianum species complex</taxon>
    </lineage>
</organism>
<gene>
    <name evidence="2" type="ORF">CT0861_07483</name>
</gene>
<dbReference type="EMBL" id="LFIV01000135">
    <property type="protein sequence ID" value="KZL67875.1"/>
    <property type="molecule type" value="Genomic_DNA"/>
</dbReference>
<sequence length="790" mass="89013">MSIPTAEYQYRALSTVDSIRLLTFSRDERQPHGMLLSLAEARLSDQPKFIALSYTWHLPEYADTRDRSDPGEGKTFEVVCDGRLMRISENLFSFLDNALSIRDTGAKNTASAATTTSRLFSKTAGLLERFPMWIDAFCINQSNNDEKKRQVLLMHKIYSSAKNVVVWMGPAEPDANTLWIHDRFIPQLAKLTREKPDFVARHLEKDPLCMSDEVILELGAETCSRWTTAWISLMNFFKRRRWFYRGWVVQEVSMADPACVLVLCGTTTMIWKRLAAFSHFLHLSKWSISLVPHFAQAVQPRPEWLRRGHKLDSVFDHSTPNERLTNVEADVPTMPREFEAIGGALGVGDELRQISQIRPVLAGTVSRTSILDGAGKWQPDSETAWFMCAGLIGRSLRSSHFRDDRDHLYGCLGMLSTLLPQDVASPIVPNYEMSVEDLYTSFSVLVLQKTPLSFHLSQVECQTGRNYKELPSWVPDYSTPPVQDPSWNKYLGVTTDIATQLESPNDSQGGAWSGNFRSPQNVGSSLFLYGTQLGIVANTGCASERQWKGVVLPAVLNMILDTKRGLFNRPQSSFWDAVAAVLLYESLKNCAQGGDLTDIRLTRVWSEINIGNLMQAKRLCLASDTEIREDRYWHLPGPDGRSLTSQLSRFSKLRKASDQAKMCLENIPAACISHDVWADLKRRCLYTTCDNRLGLGPAAMALGDDEKVVWNGTSWRQLPPPDEVWLLEGARTPFILRRRVAEAPEASGGDVDDCVTFKLIGETHLHGFDVQSSNLASNEKRHLFQKIRIV</sequence>
<dbReference type="STRING" id="708197.A0A166QFP1"/>
<protein>
    <submittedName>
        <fullName evidence="2">Heterokaryon incompatibility protein</fullName>
    </submittedName>
</protein>
<dbReference type="PANTHER" id="PTHR24148">
    <property type="entry name" value="ANKYRIN REPEAT DOMAIN-CONTAINING PROTEIN 39 HOMOLOG-RELATED"/>
    <property type="match status" value="1"/>
</dbReference>
<dbReference type="PANTHER" id="PTHR24148:SF82">
    <property type="entry name" value="HETEROKARYON INCOMPATIBILITY DOMAIN-CONTAINING PROTEIN"/>
    <property type="match status" value="1"/>
</dbReference>
<comment type="caution">
    <text evidence="2">The sequence shown here is derived from an EMBL/GenBank/DDBJ whole genome shotgun (WGS) entry which is preliminary data.</text>
</comment>
<dbReference type="InterPro" id="IPR010730">
    <property type="entry name" value="HET"/>
</dbReference>
<dbReference type="InterPro" id="IPR052895">
    <property type="entry name" value="HetReg/Transcr_Mod"/>
</dbReference>
<evidence type="ECO:0000313" key="2">
    <source>
        <dbReference type="EMBL" id="KZL67875.1"/>
    </source>
</evidence>
<proteinExistence type="predicted"/>
<evidence type="ECO:0000313" key="3">
    <source>
        <dbReference type="Proteomes" id="UP000076552"/>
    </source>
</evidence>
<reference evidence="2 3" key="1">
    <citation type="submission" date="2015-06" db="EMBL/GenBank/DDBJ databases">
        <title>Survival trade-offs in plant roots during colonization by closely related pathogenic and mutualistic fungi.</title>
        <authorList>
            <person name="Hacquard S."/>
            <person name="Kracher B."/>
            <person name="Hiruma K."/>
            <person name="Weinman A."/>
            <person name="Muench P."/>
            <person name="Garrido Oter R."/>
            <person name="Ver Loren van Themaat E."/>
            <person name="Dallerey J.-F."/>
            <person name="Damm U."/>
            <person name="Henrissat B."/>
            <person name="Lespinet O."/>
            <person name="Thon M."/>
            <person name="Kemen E."/>
            <person name="McHardy A.C."/>
            <person name="Schulze-Lefert P."/>
            <person name="O'Connell R.J."/>
        </authorList>
    </citation>
    <scope>NUCLEOTIDE SEQUENCE [LARGE SCALE GENOMIC DNA]</scope>
    <source>
        <strain evidence="2 3">0861</strain>
    </source>
</reference>
<keyword evidence="3" id="KW-1185">Reference proteome</keyword>
<name>A0A166QFP1_9PEZI</name>
<dbReference type="AlphaFoldDB" id="A0A166QFP1"/>
<dbReference type="Proteomes" id="UP000076552">
    <property type="component" value="Unassembled WGS sequence"/>
</dbReference>
<accession>A0A166QFP1</accession>
<feature type="domain" description="Heterokaryon incompatibility" evidence="1">
    <location>
        <begin position="49"/>
        <end position="251"/>
    </location>
</feature>